<organism evidence="1 2">
    <name type="scientific">Lyngbya aestuarii BL J</name>
    <dbReference type="NCBI Taxonomy" id="1348334"/>
    <lineage>
        <taxon>Bacteria</taxon>
        <taxon>Bacillati</taxon>
        <taxon>Cyanobacteriota</taxon>
        <taxon>Cyanophyceae</taxon>
        <taxon>Oscillatoriophycideae</taxon>
        <taxon>Oscillatoriales</taxon>
        <taxon>Microcoleaceae</taxon>
        <taxon>Lyngbya</taxon>
    </lineage>
</organism>
<dbReference type="Proteomes" id="UP000017127">
    <property type="component" value="Unassembled WGS sequence"/>
</dbReference>
<dbReference type="EMBL" id="AUZM01000268">
    <property type="protein sequence ID" value="ERT03690.1"/>
    <property type="molecule type" value="Genomic_DNA"/>
</dbReference>
<feature type="non-terminal residue" evidence="1">
    <location>
        <position position="56"/>
    </location>
</feature>
<comment type="caution">
    <text evidence="1">The sequence shown here is derived from an EMBL/GenBank/DDBJ whole genome shotgun (WGS) entry which is preliminary data.</text>
</comment>
<dbReference type="AlphaFoldDB" id="U7Q9E7"/>
<name>U7Q9E7_9CYAN</name>
<sequence>MTNFTSSPMRVGILGFGGLGQAATAVLAPKQEMLWVAAADQKGYAYSPTGLNRDRC</sequence>
<evidence type="ECO:0000313" key="1">
    <source>
        <dbReference type="EMBL" id="ERT03690.1"/>
    </source>
</evidence>
<accession>U7Q9E7</accession>
<gene>
    <name evidence="1" type="ORF">M595_6368</name>
</gene>
<keyword evidence="2" id="KW-1185">Reference proteome</keyword>
<proteinExistence type="predicted"/>
<protein>
    <submittedName>
        <fullName evidence="1">Uncharacterized protein</fullName>
    </submittedName>
</protein>
<dbReference type="InterPro" id="IPR036291">
    <property type="entry name" value="NAD(P)-bd_dom_sf"/>
</dbReference>
<dbReference type="SUPFAM" id="SSF51735">
    <property type="entry name" value="NAD(P)-binding Rossmann-fold domains"/>
    <property type="match status" value="1"/>
</dbReference>
<evidence type="ECO:0000313" key="2">
    <source>
        <dbReference type="Proteomes" id="UP000017127"/>
    </source>
</evidence>
<reference evidence="1 2" key="1">
    <citation type="journal article" date="2013" name="Front. Microbiol.">
        <title>Comparative genomic analyses of the cyanobacterium, Lyngbya aestuarii BL J, a powerful hydrogen producer.</title>
        <authorList>
            <person name="Kothari A."/>
            <person name="Vaughn M."/>
            <person name="Garcia-Pichel F."/>
        </authorList>
    </citation>
    <scope>NUCLEOTIDE SEQUENCE [LARGE SCALE GENOMIC DNA]</scope>
    <source>
        <strain evidence="1 2">BL J</strain>
    </source>
</reference>